<evidence type="ECO:0000313" key="2">
    <source>
        <dbReference type="Proteomes" id="UP000824469"/>
    </source>
</evidence>
<proteinExistence type="predicted"/>
<name>A0AA38FMC4_TAXCH</name>
<feature type="non-terminal residue" evidence="1">
    <location>
        <position position="80"/>
    </location>
</feature>
<gene>
    <name evidence="1" type="ORF">KI387_035188</name>
</gene>
<dbReference type="PANTHER" id="PTHR11439">
    <property type="entry name" value="GAG-POL-RELATED RETROTRANSPOSON"/>
    <property type="match status" value="1"/>
</dbReference>
<feature type="non-terminal residue" evidence="1">
    <location>
        <position position="1"/>
    </location>
</feature>
<dbReference type="CDD" id="cd09272">
    <property type="entry name" value="RNase_HI_RT_Ty1"/>
    <property type="match status" value="1"/>
</dbReference>
<organism evidence="1 2">
    <name type="scientific">Taxus chinensis</name>
    <name type="common">Chinese yew</name>
    <name type="synonym">Taxus wallichiana var. chinensis</name>
    <dbReference type="NCBI Taxonomy" id="29808"/>
    <lineage>
        <taxon>Eukaryota</taxon>
        <taxon>Viridiplantae</taxon>
        <taxon>Streptophyta</taxon>
        <taxon>Embryophyta</taxon>
        <taxon>Tracheophyta</taxon>
        <taxon>Spermatophyta</taxon>
        <taxon>Pinopsida</taxon>
        <taxon>Pinidae</taxon>
        <taxon>Conifers II</taxon>
        <taxon>Cupressales</taxon>
        <taxon>Taxaceae</taxon>
        <taxon>Taxus</taxon>
    </lineage>
</organism>
<comment type="caution">
    <text evidence="1">The sequence shown here is derived from an EMBL/GenBank/DDBJ whole genome shotgun (WGS) entry which is preliminary data.</text>
</comment>
<reference evidence="1 2" key="1">
    <citation type="journal article" date="2021" name="Nat. Plants">
        <title>The Taxus genome provides insights into paclitaxel biosynthesis.</title>
        <authorList>
            <person name="Xiong X."/>
            <person name="Gou J."/>
            <person name="Liao Q."/>
            <person name="Li Y."/>
            <person name="Zhou Q."/>
            <person name="Bi G."/>
            <person name="Li C."/>
            <person name="Du R."/>
            <person name="Wang X."/>
            <person name="Sun T."/>
            <person name="Guo L."/>
            <person name="Liang H."/>
            <person name="Lu P."/>
            <person name="Wu Y."/>
            <person name="Zhang Z."/>
            <person name="Ro D.K."/>
            <person name="Shang Y."/>
            <person name="Huang S."/>
            <person name="Yan J."/>
        </authorList>
    </citation>
    <scope>NUCLEOTIDE SEQUENCE [LARGE SCALE GENOMIC DNA]</scope>
    <source>
        <strain evidence="1">Ta-2019</strain>
    </source>
</reference>
<dbReference type="EMBL" id="JAHRHJ020000007">
    <property type="protein sequence ID" value="KAH9307277.1"/>
    <property type="molecule type" value="Genomic_DNA"/>
</dbReference>
<sequence length="80" mass="9172">GQNYVGSIDDKKSTSDYIFHHGYGPILWISKKKIVVSLSSTEVEYRSSKGVMCEVIWLRHILANMGIPEENPPIIHWENK</sequence>
<dbReference type="Proteomes" id="UP000824469">
    <property type="component" value="Unassembled WGS sequence"/>
</dbReference>
<accession>A0AA38FMC4</accession>
<dbReference type="AlphaFoldDB" id="A0AA38FMC4"/>
<dbReference type="PANTHER" id="PTHR11439:SF443">
    <property type="entry name" value="RNA-DIRECTED DNA POLYMERASE"/>
    <property type="match status" value="1"/>
</dbReference>
<keyword evidence="2" id="KW-1185">Reference proteome</keyword>
<protein>
    <submittedName>
        <fullName evidence="1">Uncharacterized protein</fullName>
    </submittedName>
</protein>
<evidence type="ECO:0000313" key="1">
    <source>
        <dbReference type="EMBL" id="KAH9307277.1"/>
    </source>
</evidence>